<evidence type="ECO:0000313" key="2">
    <source>
        <dbReference type="Proteomes" id="UP000800200"/>
    </source>
</evidence>
<reference evidence="1" key="1">
    <citation type="journal article" date="2020" name="Stud. Mycol.">
        <title>101 Dothideomycetes genomes: a test case for predicting lifestyles and emergence of pathogens.</title>
        <authorList>
            <person name="Haridas S."/>
            <person name="Albert R."/>
            <person name="Binder M."/>
            <person name="Bloem J."/>
            <person name="Labutti K."/>
            <person name="Salamov A."/>
            <person name="Andreopoulos B."/>
            <person name="Baker S."/>
            <person name="Barry K."/>
            <person name="Bills G."/>
            <person name="Bluhm B."/>
            <person name="Cannon C."/>
            <person name="Castanera R."/>
            <person name="Culley D."/>
            <person name="Daum C."/>
            <person name="Ezra D."/>
            <person name="Gonzalez J."/>
            <person name="Henrissat B."/>
            <person name="Kuo A."/>
            <person name="Liang C."/>
            <person name="Lipzen A."/>
            <person name="Lutzoni F."/>
            <person name="Magnuson J."/>
            <person name="Mondo S."/>
            <person name="Nolan M."/>
            <person name="Ohm R."/>
            <person name="Pangilinan J."/>
            <person name="Park H.-J."/>
            <person name="Ramirez L."/>
            <person name="Alfaro M."/>
            <person name="Sun H."/>
            <person name="Tritt A."/>
            <person name="Yoshinaga Y."/>
            <person name="Zwiers L.-H."/>
            <person name="Turgeon B."/>
            <person name="Goodwin S."/>
            <person name="Spatafora J."/>
            <person name="Crous P."/>
            <person name="Grigoriev I."/>
        </authorList>
    </citation>
    <scope>NUCLEOTIDE SEQUENCE</scope>
    <source>
        <strain evidence="1">CBS 207.26</strain>
    </source>
</reference>
<sequence>MDASRSGVRVRVIKTVRIRIKLYVKAARQGKILNCDDVKTVEWKPWNGGFERNFDCRFKAVK</sequence>
<organism evidence="1 2">
    <name type="scientific">Zopfia rhizophila CBS 207.26</name>
    <dbReference type="NCBI Taxonomy" id="1314779"/>
    <lineage>
        <taxon>Eukaryota</taxon>
        <taxon>Fungi</taxon>
        <taxon>Dikarya</taxon>
        <taxon>Ascomycota</taxon>
        <taxon>Pezizomycotina</taxon>
        <taxon>Dothideomycetes</taxon>
        <taxon>Dothideomycetes incertae sedis</taxon>
        <taxon>Zopfiaceae</taxon>
        <taxon>Zopfia</taxon>
    </lineage>
</organism>
<name>A0A6A6E8F3_9PEZI</name>
<dbReference type="EMBL" id="ML994624">
    <property type="protein sequence ID" value="KAF2188247.1"/>
    <property type="molecule type" value="Genomic_DNA"/>
</dbReference>
<protein>
    <submittedName>
        <fullName evidence="1">Uncharacterized protein</fullName>
    </submittedName>
</protein>
<evidence type="ECO:0000313" key="1">
    <source>
        <dbReference type="EMBL" id="KAF2188247.1"/>
    </source>
</evidence>
<proteinExistence type="predicted"/>
<dbReference type="OrthoDB" id="3801025at2759"/>
<dbReference type="Proteomes" id="UP000800200">
    <property type="component" value="Unassembled WGS sequence"/>
</dbReference>
<keyword evidence="2" id="KW-1185">Reference proteome</keyword>
<dbReference type="AlphaFoldDB" id="A0A6A6E8F3"/>
<accession>A0A6A6E8F3</accession>
<gene>
    <name evidence="1" type="ORF">K469DRAFT_92370</name>
</gene>